<evidence type="ECO:0000313" key="1">
    <source>
        <dbReference type="EMBL" id="KAK7287261.1"/>
    </source>
</evidence>
<accession>A0AAN9IWI1</accession>
<sequence length="98" mass="10852">MRRGCHGGGAVDKEELLWWCDGGQGGVVTVVRWTRRSWRGCYGGAVEKEELLWWCGSGQAGAVMVVANLNEKTPYYPAPCFGRVASQPQPGNLQRKQR</sequence>
<protein>
    <submittedName>
        <fullName evidence="1">Uncharacterized protein</fullName>
    </submittedName>
</protein>
<organism evidence="1 2">
    <name type="scientific">Crotalaria pallida</name>
    <name type="common">Smooth rattlebox</name>
    <name type="synonym">Crotalaria striata</name>
    <dbReference type="NCBI Taxonomy" id="3830"/>
    <lineage>
        <taxon>Eukaryota</taxon>
        <taxon>Viridiplantae</taxon>
        <taxon>Streptophyta</taxon>
        <taxon>Embryophyta</taxon>
        <taxon>Tracheophyta</taxon>
        <taxon>Spermatophyta</taxon>
        <taxon>Magnoliopsida</taxon>
        <taxon>eudicotyledons</taxon>
        <taxon>Gunneridae</taxon>
        <taxon>Pentapetalae</taxon>
        <taxon>rosids</taxon>
        <taxon>fabids</taxon>
        <taxon>Fabales</taxon>
        <taxon>Fabaceae</taxon>
        <taxon>Papilionoideae</taxon>
        <taxon>50 kb inversion clade</taxon>
        <taxon>genistoids sensu lato</taxon>
        <taxon>core genistoids</taxon>
        <taxon>Crotalarieae</taxon>
        <taxon>Crotalaria</taxon>
    </lineage>
</organism>
<comment type="caution">
    <text evidence="1">The sequence shown here is derived from an EMBL/GenBank/DDBJ whole genome shotgun (WGS) entry which is preliminary data.</text>
</comment>
<dbReference type="EMBL" id="JAYWIO010000001">
    <property type="protein sequence ID" value="KAK7287261.1"/>
    <property type="molecule type" value="Genomic_DNA"/>
</dbReference>
<proteinExistence type="predicted"/>
<keyword evidence="2" id="KW-1185">Reference proteome</keyword>
<dbReference type="AlphaFoldDB" id="A0AAN9IWI1"/>
<name>A0AAN9IWI1_CROPI</name>
<gene>
    <name evidence="1" type="ORF">RIF29_00445</name>
</gene>
<dbReference type="Proteomes" id="UP001372338">
    <property type="component" value="Unassembled WGS sequence"/>
</dbReference>
<evidence type="ECO:0000313" key="2">
    <source>
        <dbReference type="Proteomes" id="UP001372338"/>
    </source>
</evidence>
<reference evidence="1 2" key="1">
    <citation type="submission" date="2024-01" db="EMBL/GenBank/DDBJ databases">
        <title>The genomes of 5 underutilized Papilionoideae crops provide insights into root nodulation and disease resistanc.</title>
        <authorList>
            <person name="Yuan L."/>
        </authorList>
    </citation>
    <scope>NUCLEOTIDE SEQUENCE [LARGE SCALE GENOMIC DNA]</scope>
    <source>
        <strain evidence="1">ZHUSHIDOU_FW_LH</strain>
        <tissue evidence="1">Leaf</tissue>
    </source>
</reference>